<dbReference type="GO" id="GO:0070566">
    <property type="term" value="F:adenylyltransferase activity"/>
    <property type="evidence" value="ECO:0007669"/>
    <property type="project" value="UniProtKB-ARBA"/>
</dbReference>
<evidence type="ECO:0000256" key="2">
    <source>
        <dbReference type="ARBA" id="ARBA00022642"/>
    </source>
</evidence>
<sequence>MAKEMAIFGGSFNPIHFGHLIVAECCLEQAQLDQVLFMPAATPPHKQNSTLASPEDRIEMLQLAVESHTQFEVSPQECNRGGISYTVTTIHNLIHQFPNDNLSLILGPDALLSLPSWKEPQRILGLIKILAIERHGVDNIEQITQEPQLKELLSEKQSYQIKTDRIRVPAIGIRANEL</sequence>
<evidence type="ECO:0000256" key="6">
    <source>
        <dbReference type="ARBA" id="ARBA00022840"/>
    </source>
</evidence>
<dbReference type="AlphaFoldDB" id="X0UUM1"/>
<evidence type="ECO:0000256" key="4">
    <source>
        <dbReference type="ARBA" id="ARBA00022695"/>
    </source>
</evidence>
<dbReference type="Pfam" id="PF01467">
    <property type="entry name" value="CTP_transf_like"/>
    <property type="match status" value="1"/>
</dbReference>
<name>X0UUM1_9ZZZZ</name>
<dbReference type="CDD" id="cd02165">
    <property type="entry name" value="NMNAT"/>
    <property type="match status" value="1"/>
</dbReference>
<proteinExistence type="inferred from homology"/>
<dbReference type="Gene3D" id="3.40.50.620">
    <property type="entry name" value="HUPs"/>
    <property type="match status" value="1"/>
</dbReference>
<feature type="domain" description="Cytidyltransferase-like" evidence="8">
    <location>
        <begin position="7"/>
        <end position="167"/>
    </location>
</feature>
<dbReference type="PANTHER" id="PTHR39321">
    <property type="entry name" value="NICOTINATE-NUCLEOTIDE ADENYLYLTRANSFERASE-RELATED"/>
    <property type="match status" value="1"/>
</dbReference>
<evidence type="ECO:0000313" key="9">
    <source>
        <dbReference type="EMBL" id="GAG09425.1"/>
    </source>
</evidence>
<dbReference type="InterPro" id="IPR005248">
    <property type="entry name" value="NadD/NMNAT"/>
</dbReference>
<evidence type="ECO:0000256" key="1">
    <source>
        <dbReference type="ARBA" id="ARBA00004790"/>
    </source>
</evidence>
<organism evidence="9">
    <name type="scientific">marine sediment metagenome</name>
    <dbReference type="NCBI Taxonomy" id="412755"/>
    <lineage>
        <taxon>unclassified sequences</taxon>
        <taxon>metagenomes</taxon>
        <taxon>ecological metagenomes</taxon>
    </lineage>
</organism>
<keyword evidence="5" id="KW-0547">Nucleotide-binding</keyword>
<comment type="pathway">
    <text evidence="1">Cofactor biosynthesis; NAD(+) biosynthesis.</text>
</comment>
<gene>
    <name evidence="9" type="ORF">S01H1_38992</name>
</gene>
<dbReference type="InterPro" id="IPR004821">
    <property type="entry name" value="Cyt_trans-like"/>
</dbReference>
<keyword evidence="2" id="KW-0662">Pyridine nucleotide biosynthesis</keyword>
<keyword evidence="7" id="KW-0520">NAD</keyword>
<dbReference type="NCBIfam" id="TIGR00482">
    <property type="entry name" value="nicotinate (nicotinamide) nucleotide adenylyltransferase"/>
    <property type="match status" value="1"/>
</dbReference>
<evidence type="ECO:0000256" key="3">
    <source>
        <dbReference type="ARBA" id="ARBA00022679"/>
    </source>
</evidence>
<dbReference type="PANTHER" id="PTHR39321:SF3">
    <property type="entry name" value="PHOSPHOPANTETHEINE ADENYLYLTRANSFERASE"/>
    <property type="match status" value="1"/>
</dbReference>
<keyword evidence="6" id="KW-0067">ATP-binding</keyword>
<evidence type="ECO:0000256" key="7">
    <source>
        <dbReference type="ARBA" id="ARBA00023027"/>
    </source>
</evidence>
<keyword evidence="4" id="KW-0548">Nucleotidyltransferase</keyword>
<comment type="caution">
    <text evidence="9">The sequence shown here is derived from an EMBL/GenBank/DDBJ whole genome shotgun (WGS) entry which is preliminary data.</text>
</comment>
<dbReference type="GO" id="GO:0005524">
    <property type="term" value="F:ATP binding"/>
    <property type="evidence" value="ECO:0007669"/>
    <property type="project" value="UniProtKB-KW"/>
</dbReference>
<reference evidence="9" key="1">
    <citation type="journal article" date="2014" name="Front. Microbiol.">
        <title>High frequency of phylogenetically diverse reductive dehalogenase-homologous genes in deep subseafloor sedimentary metagenomes.</title>
        <authorList>
            <person name="Kawai M."/>
            <person name="Futagami T."/>
            <person name="Toyoda A."/>
            <person name="Takaki Y."/>
            <person name="Nishi S."/>
            <person name="Hori S."/>
            <person name="Arai W."/>
            <person name="Tsubouchi T."/>
            <person name="Morono Y."/>
            <person name="Uchiyama I."/>
            <person name="Ito T."/>
            <person name="Fujiyama A."/>
            <person name="Inagaki F."/>
            <person name="Takami H."/>
        </authorList>
    </citation>
    <scope>NUCLEOTIDE SEQUENCE</scope>
    <source>
        <strain evidence="9">Expedition CK06-06</strain>
    </source>
</reference>
<evidence type="ECO:0000256" key="5">
    <source>
        <dbReference type="ARBA" id="ARBA00022741"/>
    </source>
</evidence>
<feature type="non-terminal residue" evidence="9">
    <location>
        <position position="178"/>
    </location>
</feature>
<evidence type="ECO:0000259" key="8">
    <source>
        <dbReference type="Pfam" id="PF01467"/>
    </source>
</evidence>
<dbReference type="SUPFAM" id="SSF52374">
    <property type="entry name" value="Nucleotidylyl transferase"/>
    <property type="match status" value="1"/>
</dbReference>
<accession>X0UUM1</accession>
<dbReference type="EMBL" id="BARS01024567">
    <property type="protein sequence ID" value="GAG09425.1"/>
    <property type="molecule type" value="Genomic_DNA"/>
</dbReference>
<dbReference type="GO" id="GO:0009435">
    <property type="term" value="P:NAD+ biosynthetic process"/>
    <property type="evidence" value="ECO:0007669"/>
    <property type="project" value="UniProtKB-UniPathway"/>
</dbReference>
<dbReference type="InterPro" id="IPR014729">
    <property type="entry name" value="Rossmann-like_a/b/a_fold"/>
</dbReference>
<protein>
    <recommendedName>
        <fullName evidence="8">Cytidyltransferase-like domain-containing protein</fullName>
    </recommendedName>
</protein>
<dbReference type="UniPathway" id="UPA00253"/>
<dbReference type="NCBIfam" id="TIGR00125">
    <property type="entry name" value="cyt_tran_rel"/>
    <property type="match status" value="1"/>
</dbReference>
<dbReference type="HAMAP" id="MF_00244">
    <property type="entry name" value="NaMN_adenylyltr"/>
    <property type="match status" value="1"/>
</dbReference>
<keyword evidence="3" id="KW-0808">Transferase</keyword>